<dbReference type="InterPro" id="IPR015424">
    <property type="entry name" value="PyrdxlP-dep_Trfase"/>
</dbReference>
<evidence type="ECO:0000256" key="2">
    <source>
        <dbReference type="PIRSR" id="PIRSR000390-1"/>
    </source>
</evidence>
<proteinExistence type="inferred from homology"/>
<gene>
    <name evidence="5" type="ORF">JFN93_20460</name>
</gene>
<dbReference type="SUPFAM" id="SSF53383">
    <property type="entry name" value="PLP-dependent transferases"/>
    <property type="match status" value="1"/>
</dbReference>
<accession>A0A8J7S9V7</accession>
<dbReference type="CDD" id="cd00616">
    <property type="entry name" value="AHBA_syn"/>
    <property type="match status" value="1"/>
</dbReference>
<dbReference type="Pfam" id="PF01041">
    <property type="entry name" value="DegT_DnrJ_EryC1"/>
    <property type="match status" value="2"/>
</dbReference>
<keyword evidence="6" id="KW-1185">Reference proteome</keyword>
<dbReference type="GO" id="GO:0008483">
    <property type="term" value="F:transaminase activity"/>
    <property type="evidence" value="ECO:0007669"/>
    <property type="project" value="UniProtKB-KW"/>
</dbReference>
<name>A0A8J7S9V7_9BACT</name>
<evidence type="ECO:0000256" key="1">
    <source>
        <dbReference type="ARBA" id="ARBA00037999"/>
    </source>
</evidence>
<dbReference type="EMBL" id="JAEMHM010000020">
    <property type="protein sequence ID" value="MBJ6727090.1"/>
    <property type="molecule type" value="Genomic_DNA"/>
</dbReference>
<dbReference type="RefSeq" id="WP_199386005.1">
    <property type="nucleotide sequence ID" value="NZ_JAEMHM010000020.1"/>
</dbReference>
<dbReference type="Proteomes" id="UP000636888">
    <property type="component" value="Unassembled WGS sequence"/>
</dbReference>
<evidence type="ECO:0000256" key="3">
    <source>
        <dbReference type="PIRSR" id="PIRSR000390-2"/>
    </source>
</evidence>
<sequence length="416" mass="45939">MIPIAKPFLGPQEQEAAATVIRSGWLTQGPQVKAFEMAFASFVGTPYACAVSSCTTALHLSLLVAGVRPGDVVITVSHSFIATANAIRHCFAEPVFVDIDLESYNMSPAALEKVLTEQCELREGELYLKDVERIVGEESPLCTMLKRSQRPGLNEIGRVAAIVPVHQMGMPCDLGQILPIARRYGVAVVEDAACAAGSEFLAEDTWQRIGRPHGDLACFSFHPRKVLTTGDGGMITTRNEQYDAKLRLLRQHGMTVTDTERHTSNAIIFEQYATTGFNFRMTDLQAAIGIEQLKKLPGFIRERRELAKIYLAELSNIPWLALPRESNFAKTNWQSFPVRLRDDAPVSQIQLMQKLLTVGISTRRGIMNAHQEPAYSAQETFPVSETARDRVVLLPMFNGLEPAQVVEVTKEIANAG</sequence>
<keyword evidence="5" id="KW-0808">Transferase</keyword>
<comment type="caution">
    <text evidence="5">The sequence shown here is derived from an EMBL/GenBank/DDBJ whole genome shotgun (WGS) entry which is preliminary data.</text>
</comment>
<dbReference type="InterPro" id="IPR015421">
    <property type="entry name" value="PyrdxlP-dep_Trfase_major"/>
</dbReference>
<dbReference type="Gene3D" id="3.40.640.10">
    <property type="entry name" value="Type I PLP-dependent aspartate aminotransferase-like (Major domain)"/>
    <property type="match status" value="1"/>
</dbReference>
<dbReference type="Gene3D" id="3.90.1150.10">
    <property type="entry name" value="Aspartate Aminotransferase, domain 1"/>
    <property type="match status" value="1"/>
</dbReference>
<comment type="similarity">
    <text evidence="1 4">Belongs to the DegT/DnrJ/EryC1 family.</text>
</comment>
<dbReference type="InterPro" id="IPR000653">
    <property type="entry name" value="DegT/StrS_aminotransferase"/>
</dbReference>
<dbReference type="PANTHER" id="PTHR30244:SF34">
    <property type="entry name" value="DTDP-4-AMINO-4,6-DIDEOXYGALACTOSE TRANSAMINASE"/>
    <property type="match status" value="1"/>
</dbReference>
<evidence type="ECO:0000313" key="6">
    <source>
        <dbReference type="Proteomes" id="UP000636888"/>
    </source>
</evidence>
<dbReference type="GO" id="GO:0000271">
    <property type="term" value="P:polysaccharide biosynthetic process"/>
    <property type="evidence" value="ECO:0007669"/>
    <property type="project" value="TreeGrafter"/>
</dbReference>
<organism evidence="5 6">
    <name type="scientific">Geomesophilobacter sediminis</name>
    <dbReference type="NCBI Taxonomy" id="2798584"/>
    <lineage>
        <taxon>Bacteria</taxon>
        <taxon>Pseudomonadati</taxon>
        <taxon>Thermodesulfobacteriota</taxon>
        <taxon>Desulfuromonadia</taxon>
        <taxon>Geobacterales</taxon>
        <taxon>Geobacteraceae</taxon>
        <taxon>Geomesophilobacter</taxon>
    </lineage>
</organism>
<evidence type="ECO:0000256" key="4">
    <source>
        <dbReference type="RuleBase" id="RU004508"/>
    </source>
</evidence>
<dbReference type="GO" id="GO:0030170">
    <property type="term" value="F:pyridoxal phosphate binding"/>
    <property type="evidence" value="ECO:0007669"/>
    <property type="project" value="TreeGrafter"/>
</dbReference>
<protein>
    <submittedName>
        <fullName evidence="5">DegT/DnrJ/EryC1/StrS family aminotransferase</fullName>
    </submittedName>
</protein>
<feature type="modified residue" description="N6-(pyridoxal phosphate)lysine" evidence="3">
    <location>
        <position position="225"/>
    </location>
</feature>
<dbReference type="PANTHER" id="PTHR30244">
    <property type="entry name" value="TRANSAMINASE"/>
    <property type="match status" value="1"/>
</dbReference>
<keyword evidence="5" id="KW-0032">Aminotransferase</keyword>
<dbReference type="PIRSF" id="PIRSF000390">
    <property type="entry name" value="PLP_StrS"/>
    <property type="match status" value="1"/>
</dbReference>
<dbReference type="InterPro" id="IPR015422">
    <property type="entry name" value="PyrdxlP-dep_Trfase_small"/>
</dbReference>
<keyword evidence="3 4" id="KW-0663">Pyridoxal phosphate</keyword>
<feature type="active site" description="Proton acceptor" evidence="2">
    <location>
        <position position="225"/>
    </location>
</feature>
<dbReference type="AlphaFoldDB" id="A0A8J7S9V7"/>
<reference evidence="5" key="1">
    <citation type="submission" date="2020-12" db="EMBL/GenBank/DDBJ databases">
        <title>Geomonas sp. Red875, isolated from river sediment.</title>
        <authorList>
            <person name="Xu Z."/>
            <person name="Zhang Z."/>
            <person name="Masuda Y."/>
            <person name="Itoh H."/>
            <person name="Senoo K."/>
        </authorList>
    </citation>
    <scope>NUCLEOTIDE SEQUENCE</scope>
    <source>
        <strain evidence="5">Red875</strain>
    </source>
</reference>
<evidence type="ECO:0000313" key="5">
    <source>
        <dbReference type="EMBL" id="MBJ6727090.1"/>
    </source>
</evidence>